<dbReference type="SUPFAM" id="SSF56112">
    <property type="entry name" value="Protein kinase-like (PK-like)"/>
    <property type="match status" value="1"/>
</dbReference>
<feature type="domain" description="Protein kinase" evidence="3">
    <location>
        <begin position="28"/>
        <end position="350"/>
    </location>
</feature>
<dbReference type="GO" id="GO:0005886">
    <property type="term" value="C:plasma membrane"/>
    <property type="evidence" value="ECO:0007669"/>
    <property type="project" value="TreeGrafter"/>
</dbReference>
<dbReference type="PROSITE" id="PS50011">
    <property type="entry name" value="PROTEIN_KINASE_DOM"/>
    <property type="match status" value="1"/>
</dbReference>
<dbReference type="GO" id="GO:0004672">
    <property type="term" value="F:protein kinase activity"/>
    <property type="evidence" value="ECO:0007669"/>
    <property type="project" value="InterPro"/>
</dbReference>
<dbReference type="OrthoDB" id="1711336at2759"/>
<reference evidence="4 5" key="1">
    <citation type="journal article" date="2019" name="Genome Biol. Evol.">
        <title>The Rhododendron genome and chromosomal organization provide insight into shared whole-genome duplications across the heath family (Ericaceae).</title>
        <authorList>
            <person name="Soza V.L."/>
            <person name="Lindsley D."/>
            <person name="Waalkes A."/>
            <person name="Ramage E."/>
            <person name="Patwardhan R.P."/>
            <person name="Burton J.N."/>
            <person name="Adey A."/>
            <person name="Kumar A."/>
            <person name="Qiu R."/>
            <person name="Shendure J."/>
            <person name="Hall B."/>
        </authorList>
    </citation>
    <scope>NUCLEOTIDE SEQUENCE [LARGE SCALE GENOMIC DNA]</scope>
    <source>
        <strain evidence="4">RSF 1966-606</strain>
    </source>
</reference>
<evidence type="ECO:0000313" key="4">
    <source>
        <dbReference type="EMBL" id="KAE9467965.1"/>
    </source>
</evidence>
<organism evidence="4 5">
    <name type="scientific">Rhododendron williamsianum</name>
    <dbReference type="NCBI Taxonomy" id="262921"/>
    <lineage>
        <taxon>Eukaryota</taxon>
        <taxon>Viridiplantae</taxon>
        <taxon>Streptophyta</taxon>
        <taxon>Embryophyta</taxon>
        <taxon>Tracheophyta</taxon>
        <taxon>Spermatophyta</taxon>
        <taxon>Magnoliopsida</taxon>
        <taxon>eudicotyledons</taxon>
        <taxon>Gunneridae</taxon>
        <taxon>Pentapetalae</taxon>
        <taxon>asterids</taxon>
        <taxon>Ericales</taxon>
        <taxon>Ericaceae</taxon>
        <taxon>Ericoideae</taxon>
        <taxon>Rhodoreae</taxon>
        <taxon>Rhododendron</taxon>
    </lineage>
</organism>
<dbReference type="InterPro" id="IPR000719">
    <property type="entry name" value="Prot_kinase_dom"/>
</dbReference>
<gene>
    <name evidence="4" type="ORF">C3L33_00117</name>
</gene>
<proteinExistence type="predicted"/>
<dbReference type="Gene3D" id="3.30.200.20">
    <property type="entry name" value="Phosphorylase Kinase, domain 1"/>
    <property type="match status" value="1"/>
</dbReference>
<dbReference type="GO" id="GO:0005524">
    <property type="term" value="F:ATP binding"/>
    <property type="evidence" value="ECO:0007669"/>
    <property type="project" value="UniProtKB-KW"/>
</dbReference>
<accession>A0A6A4MBX3</accession>
<name>A0A6A4MBX3_9ERIC</name>
<dbReference type="Proteomes" id="UP000428333">
    <property type="component" value="Linkage Group LG01"/>
</dbReference>
<dbReference type="AlphaFoldDB" id="A0A6A4MBX3"/>
<comment type="caution">
    <text evidence="4">The sequence shown here is derived from an EMBL/GenBank/DDBJ whole genome shotgun (WGS) entry which is preliminary data.</text>
</comment>
<evidence type="ECO:0000256" key="2">
    <source>
        <dbReference type="ARBA" id="ARBA00022840"/>
    </source>
</evidence>
<keyword evidence="5" id="KW-1185">Reference proteome</keyword>
<dbReference type="InterPro" id="IPR011009">
    <property type="entry name" value="Kinase-like_dom_sf"/>
</dbReference>
<keyword evidence="1" id="KW-0547">Nucleotide-binding</keyword>
<feature type="non-terminal residue" evidence="4">
    <location>
        <position position="1"/>
    </location>
</feature>
<evidence type="ECO:0000256" key="1">
    <source>
        <dbReference type="ARBA" id="ARBA00022741"/>
    </source>
</evidence>
<protein>
    <recommendedName>
        <fullName evidence="3">Protein kinase domain-containing protein</fullName>
    </recommendedName>
</protein>
<dbReference type="Pfam" id="PF00069">
    <property type="entry name" value="Pkinase"/>
    <property type="match status" value="1"/>
</dbReference>
<evidence type="ECO:0000259" key="3">
    <source>
        <dbReference type="PROSITE" id="PS50011"/>
    </source>
</evidence>
<dbReference type="EMBL" id="QEFC01000003">
    <property type="protein sequence ID" value="KAE9467965.1"/>
    <property type="molecule type" value="Genomic_DNA"/>
</dbReference>
<evidence type="ECO:0000313" key="5">
    <source>
        <dbReference type="Proteomes" id="UP000428333"/>
    </source>
</evidence>
<sequence length="350" mass="39878">MEPVSDLEPGRDLVAYTYKSLESFTKGFSPENYVGDTQYGKLYRGQIQKGLETLGVIVKIWGNEFTSFATTAEHQLSRWQNEIKLMTESDVRSHPNVAKLIGFCSENGRLGVVYELQPVDSLWSLIRKDDFKWIARIKVALGFARLLESLHDQGLWLHNISSAHLMVEQNFNPRLVDFSMLVGGVFGETHHDYEVGSAGHVDPRSPGGGYWSDRTDVFAFGIVLLGVIAKKVYDINERTYLGSFCVVYAWAWVAYAKRTSHKWWPLHKKEKKSYILGLYKERKSVSLVDEGLKSDPFFDAHDGVEITKLAMRCVDRRPEQRPTMKEVVCCLRKLKVVNSIGDVLGREEHP</sequence>
<dbReference type="PANTHER" id="PTHR27001">
    <property type="entry name" value="OS01G0253100 PROTEIN"/>
    <property type="match status" value="1"/>
</dbReference>
<dbReference type="PANTHER" id="PTHR27001:SF931">
    <property type="entry name" value="OS11G0664100 PROTEIN"/>
    <property type="match status" value="1"/>
</dbReference>
<dbReference type="Gene3D" id="1.10.510.10">
    <property type="entry name" value="Transferase(Phosphotransferase) domain 1"/>
    <property type="match status" value="1"/>
</dbReference>
<keyword evidence="2" id="KW-0067">ATP-binding</keyword>